<evidence type="ECO:0000256" key="1">
    <source>
        <dbReference type="SAM" id="Phobius"/>
    </source>
</evidence>
<name>A0A2T3MTG5_9GAMM</name>
<dbReference type="AlphaFoldDB" id="A0A2T3MTG5"/>
<keyword evidence="1" id="KW-1133">Transmembrane helix</keyword>
<sequence length="57" mass="5863">MSEVLLAILAGFIVGVLFSAIKLPIPAPPVLPGVMGIVGVYAGGAAYHWILEKIMTG</sequence>
<evidence type="ECO:0000313" key="3">
    <source>
        <dbReference type="Proteomes" id="UP000240904"/>
    </source>
</evidence>
<dbReference type="EMBL" id="PYMC01000018">
    <property type="protein sequence ID" value="PSW02603.1"/>
    <property type="molecule type" value="Genomic_DNA"/>
</dbReference>
<gene>
    <name evidence="2" type="ORF">C9I89_18990</name>
</gene>
<dbReference type="OrthoDB" id="8778565at2"/>
<dbReference type="InterPro" id="IPR020017">
    <property type="entry name" value="XapX_domain"/>
</dbReference>
<keyword evidence="3" id="KW-1185">Reference proteome</keyword>
<accession>A0A2T3MTG5</accession>
<dbReference type="NCBIfam" id="TIGR03510">
    <property type="entry name" value="XapX"/>
    <property type="match status" value="1"/>
</dbReference>
<feature type="transmembrane region" description="Helical" evidence="1">
    <location>
        <begin position="30"/>
        <end position="51"/>
    </location>
</feature>
<dbReference type="Proteomes" id="UP000240904">
    <property type="component" value="Unassembled WGS sequence"/>
</dbReference>
<protein>
    <submittedName>
        <fullName evidence="2">XapX domain protein</fullName>
    </submittedName>
</protein>
<dbReference type="RefSeq" id="WP_107284896.1">
    <property type="nucleotide sequence ID" value="NZ_PYMC01000018.1"/>
</dbReference>
<proteinExistence type="predicted"/>
<keyword evidence="1" id="KW-0472">Membrane</keyword>
<comment type="caution">
    <text evidence="2">The sequence shown here is derived from an EMBL/GenBank/DDBJ whole genome shotgun (WGS) entry which is preliminary data.</text>
</comment>
<keyword evidence="1" id="KW-0812">Transmembrane</keyword>
<reference evidence="2 3" key="1">
    <citation type="submission" date="2018-03" db="EMBL/GenBank/DDBJ databases">
        <title>Whole genome sequencing of Histamine producing bacteria.</title>
        <authorList>
            <person name="Butler K."/>
        </authorList>
    </citation>
    <scope>NUCLEOTIDE SEQUENCE [LARGE SCALE GENOMIC DNA]</scope>
    <source>
        <strain evidence="2 3">DSM 16190</strain>
    </source>
</reference>
<evidence type="ECO:0000313" key="2">
    <source>
        <dbReference type="EMBL" id="PSW02603.1"/>
    </source>
</evidence>
<organism evidence="2 3">
    <name type="scientific">Photobacterium lipolyticum</name>
    <dbReference type="NCBI Taxonomy" id="266810"/>
    <lineage>
        <taxon>Bacteria</taxon>
        <taxon>Pseudomonadati</taxon>
        <taxon>Pseudomonadota</taxon>
        <taxon>Gammaproteobacteria</taxon>
        <taxon>Vibrionales</taxon>
        <taxon>Vibrionaceae</taxon>
        <taxon>Photobacterium</taxon>
    </lineage>
</organism>